<dbReference type="Proteomes" id="UP000613740">
    <property type="component" value="Unassembled WGS sequence"/>
</dbReference>
<dbReference type="PANTHER" id="PTHR21477:SF12">
    <property type="entry name" value="PROTEIN PHLOEM PROTEIN 2-LIKE A10"/>
    <property type="match status" value="1"/>
</dbReference>
<keyword evidence="2" id="KW-0812">Transmembrane</keyword>
<comment type="caution">
    <text evidence="3">The sequence shown here is derived from an EMBL/GenBank/DDBJ whole genome shotgun (WGS) entry which is preliminary data.</text>
</comment>
<proteinExistence type="predicted"/>
<feature type="region of interest" description="Disordered" evidence="1">
    <location>
        <begin position="302"/>
        <end position="325"/>
    </location>
</feature>
<evidence type="ECO:0000256" key="1">
    <source>
        <dbReference type="SAM" id="MobiDB-lite"/>
    </source>
</evidence>
<sequence>MAQPGQQRNPYYQWYQQNRTLVWGTAAAAAALYGAYTYSVQKDDASSPQQRQRPQSQYQKLRSMLSNYSNAASTLAETASLVSTDLRSFLTSDSSEVPQSLRQLNKLLQSAELQETVTTVTSSVVKGVSRALPTGLSAGSSDQGPPLVDTIIEAVLSERGRGLVGMAVGVATRNATQAVCEFMERRMEAAASAAAANGGSVGIKEVLDLLTSEHGEKLLTLLLTKSIRTAVTSYVDATTGYNLYDDMLASIAKQEHRDALTDVLSRLTASFCKEAVIAYRRATAAAAAQGGTGAAGASGVAGNNAAGAKHHQHQHQHASAAQQQHAAAANGAVMPVLVKGVALGSGCSLDSVLSTAASGGVELALTASTRCNGSAGAPGQQQQAGVNGRPAQASSTAAMAGSQQQQQQQQQQVVVSRQHSVNGGINSALSRAMIAQAPPVWLKQVVELVAQRDVRSLTVEVVKSASREATRGAVEGLLQGAQQSGARLEGGGSVLVLPACAAGYKLYVLATLAVSLAMYALSPRLVML</sequence>
<evidence type="ECO:0000313" key="4">
    <source>
        <dbReference type="Proteomes" id="UP000613740"/>
    </source>
</evidence>
<keyword evidence="2" id="KW-0472">Membrane</keyword>
<dbReference type="AlphaFoldDB" id="A0A835WK98"/>
<name>A0A835WK98_9CHLO</name>
<organism evidence="3 4">
    <name type="scientific">Chlamydomonas schloesseri</name>
    <dbReference type="NCBI Taxonomy" id="2026947"/>
    <lineage>
        <taxon>Eukaryota</taxon>
        <taxon>Viridiplantae</taxon>
        <taxon>Chlorophyta</taxon>
        <taxon>core chlorophytes</taxon>
        <taxon>Chlorophyceae</taxon>
        <taxon>CS clade</taxon>
        <taxon>Chlamydomonadales</taxon>
        <taxon>Chlamydomonadaceae</taxon>
        <taxon>Chlamydomonas</taxon>
    </lineage>
</organism>
<dbReference type="EMBL" id="JAEHOD010000017">
    <property type="protein sequence ID" value="KAG2448621.1"/>
    <property type="molecule type" value="Genomic_DNA"/>
</dbReference>
<accession>A0A835WK98</accession>
<gene>
    <name evidence="3" type="ORF">HYH02_006510</name>
</gene>
<keyword evidence="2" id="KW-1133">Transmembrane helix</keyword>
<evidence type="ECO:0000256" key="2">
    <source>
        <dbReference type="SAM" id="Phobius"/>
    </source>
</evidence>
<feature type="region of interest" description="Disordered" evidence="1">
    <location>
        <begin position="371"/>
        <end position="413"/>
    </location>
</feature>
<keyword evidence="4" id="KW-1185">Reference proteome</keyword>
<feature type="transmembrane region" description="Helical" evidence="2">
    <location>
        <begin position="21"/>
        <end position="39"/>
    </location>
</feature>
<feature type="compositionally biased region" description="Low complexity" evidence="1">
    <location>
        <begin position="373"/>
        <end position="413"/>
    </location>
</feature>
<dbReference type="PANTHER" id="PTHR21477">
    <property type="entry name" value="ZGC:172139"/>
    <property type="match status" value="1"/>
</dbReference>
<protein>
    <submittedName>
        <fullName evidence="3">Uncharacterized protein</fullName>
    </submittedName>
</protein>
<dbReference type="InterPro" id="IPR019141">
    <property type="entry name" value="DUF2045"/>
</dbReference>
<dbReference type="OrthoDB" id="1641131at2759"/>
<reference evidence="3" key="1">
    <citation type="journal article" date="2020" name="bioRxiv">
        <title>Comparative genomics of Chlamydomonas.</title>
        <authorList>
            <person name="Craig R.J."/>
            <person name="Hasan A.R."/>
            <person name="Ness R.W."/>
            <person name="Keightley P.D."/>
        </authorList>
    </citation>
    <scope>NUCLEOTIDE SEQUENCE</scope>
    <source>
        <strain evidence="3">CCAP 11/173</strain>
    </source>
</reference>
<evidence type="ECO:0000313" key="3">
    <source>
        <dbReference type="EMBL" id="KAG2448621.1"/>
    </source>
</evidence>